<feature type="transmembrane region" description="Helical" evidence="1">
    <location>
        <begin position="179"/>
        <end position="194"/>
    </location>
</feature>
<protein>
    <submittedName>
        <fullName evidence="3">O-antigen acetylase</fullName>
    </submittedName>
</protein>
<dbReference type="RefSeq" id="WP_052494450.1">
    <property type="nucleotide sequence ID" value="NZ_CP010536.1"/>
</dbReference>
<feature type="transmembrane region" description="Helical" evidence="1">
    <location>
        <begin position="303"/>
        <end position="329"/>
    </location>
</feature>
<dbReference type="OrthoDB" id="9796461at2"/>
<accession>A0A0C4YCJ7</accession>
<keyword evidence="1" id="KW-1133">Transmembrane helix</keyword>
<evidence type="ECO:0000256" key="1">
    <source>
        <dbReference type="SAM" id="Phobius"/>
    </source>
</evidence>
<feature type="transmembrane region" description="Helical" evidence="1">
    <location>
        <begin position="341"/>
        <end position="362"/>
    </location>
</feature>
<dbReference type="InterPro" id="IPR050879">
    <property type="entry name" value="Acyltransferase_3"/>
</dbReference>
<dbReference type="STRING" id="68895.RR42_m0985"/>
<feature type="transmembrane region" description="Helical" evidence="1">
    <location>
        <begin position="102"/>
        <end position="125"/>
    </location>
</feature>
<feature type="transmembrane region" description="Helical" evidence="1">
    <location>
        <begin position="251"/>
        <end position="267"/>
    </location>
</feature>
<reference evidence="3 4" key="1">
    <citation type="journal article" date="2015" name="Genome Announc.">
        <title>Complete Genome Sequence of Cupriavidus basilensis 4G11, Isolated from the Oak Ridge Field Research Center Site.</title>
        <authorList>
            <person name="Ray J."/>
            <person name="Waters R.J."/>
            <person name="Skerker J.M."/>
            <person name="Kuehl J.V."/>
            <person name="Price M.N."/>
            <person name="Huang J."/>
            <person name="Chakraborty R."/>
            <person name="Arkin A.P."/>
            <person name="Deutschbauer A."/>
        </authorList>
    </citation>
    <scope>NUCLEOTIDE SEQUENCE [LARGE SCALE GENOMIC DNA]</scope>
    <source>
        <strain evidence="3">4G11</strain>
    </source>
</reference>
<dbReference type="GO" id="GO:0016747">
    <property type="term" value="F:acyltransferase activity, transferring groups other than amino-acyl groups"/>
    <property type="evidence" value="ECO:0007669"/>
    <property type="project" value="InterPro"/>
</dbReference>
<dbReference type="Proteomes" id="UP000031843">
    <property type="component" value="Chromosome main"/>
</dbReference>
<dbReference type="PANTHER" id="PTHR23028">
    <property type="entry name" value="ACETYLTRANSFERASE"/>
    <property type="match status" value="1"/>
</dbReference>
<feature type="transmembrane region" description="Helical" evidence="1">
    <location>
        <begin position="12"/>
        <end position="33"/>
    </location>
</feature>
<dbReference type="KEGG" id="cbw:RR42_m0985"/>
<feature type="transmembrane region" description="Helical" evidence="1">
    <location>
        <begin position="53"/>
        <end position="76"/>
    </location>
</feature>
<dbReference type="GO" id="GO:0016020">
    <property type="term" value="C:membrane"/>
    <property type="evidence" value="ECO:0007669"/>
    <property type="project" value="TreeGrafter"/>
</dbReference>
<evidence type="ECO:0000313" key="3">
    <source>
        <dbReference type="EMBL" id="AJG18396.1"/>
    </source>
</evidence>
<feature type="transmembrane region" description="Helical" evidence="1">
    <location>
        <begin position="201"/>
        <end position="218"/>
    </location>
</feature>
<dbReference type="PANTHER" id="PTHR23028:SF53">
    <property type="entry name" value="ACYL_TRANSF_3 DOMAIN-CONTAINING PROTEIN"/>
    <property type="match status" value="1"/>
</dbReference>
<dbReference type="InterPro" id="IPR002656">
    <property type="entry name" value="Acyl_transf_3_dom"/>
</dbReference>
<dbReference type="GO" id="GO:0009103">
    <property type="term" value="P:lipopolysaccharide biosynthetic process"/>
    <property type="evidence" value="ECO:0007669"/>
    <property type="project" value="TreeGrafter"/>
</dbReference>
<dbReference type="Pfam" id="PF01757">
    <property type="entry name" value="Acyl_transf_3"/>
    <property type="match status" value="1"/>
</dbReference>
<dbReference type="EMBL" id="CP010536">
    <property type="protein sequence ID" value="AJG18396.1"/>
    <property type="molecule type" value="Genomic_DNA"/>
</dbReference>
<organism evidence="3 4">
    <name type="scientific">Cupriavidus basilensis</name>
    <dbReference type="NCBI Taxonomy" id="68895"/>
    <lineage>
        <taxon>Bacteria</taxon>
        <taxon>Pseudomonadati</taxon>
        <taxon>Pseudomonadota</taxon>
        <taxon>Betaproteobacteria</taxon>
        <taxon>Burkholderiales</taxon>
        <taxon>Burkholderiaceae</taxon>
        <taxon>Cupriavidus</taxon>
    </lineage>
</organism>
<sequence>MDGTDRSKQYDVLDLIRALAAGLVCLGHVRALVIVDYAASGPHGGAAGVALQLFYALCSVGHECVIVFFLLSGYLVGGTVRRKMTRGDWSWRSYLADRMTRLWIVLLPALLLGLFWDSTGIHLAWGPFYQGTEGNAAQQIDISHNLGAAALFCNAAFLQTLACQTYGSNGPLWSLANEFWYYLWFPALYGAWHLRRTPQVLLCAVAALVTMSLFHGLVEGFSFWLLGVLAQALEARLTQIATIARLARRKWLVLPALLVFLAAIALTKHKPYADAAVALGFFVLLLAVLSTRIRIGHAGLSRLATLASGFSYSLYLTHFPLALFVAAALVKVRLPVSAGSLGLATLILLGCYAYAFAVYWVFERNTQRVRGLLGRPALPGAQRGQNI</sequence>
<evidence type="ECO:0000259" key="2">
    <source>
        <dbReference type="Pfam" id="PF01757"/>
    </source>
</evidence>
<proteinExistence type="predicted"/>
<keyword evidence="4" id="KW-1185">Reference proteome</keyword>
<evidence type="ECO:0000313" key="4">
    <source>
        <dbReference type="Proteomes" id="UP000031843"/>
    </source>
</evidence>
<dbReference type="AlphaFoldDB" id="A0A0C4YCJ7"/>
<feature type="transmembrane region" description="Helical" evidence="1">
    <location>
        <begin position="273"/>
        <end position="291"/>
    </location>
</feature>
<feature type="domain" description="Acyltransferase 3" evidence="2">
    <location>
        <begin position="13"/>
        <end position="354"/>
    </location>
</feature>
<name>A0A0C4YCJ7_9BURK</name>
<keyword evidence="1" id="KW-0472">Membrane</keyword>
<gene>
    <name evidence="3" type="ORF">RR42_m0985</name>
</gene>
<keyword evidence="1" id="KW-0812">Transmembrane</keyword>